<protein>
    <submittedName>
        <fullName evidence="1">Uncharacterized protein</fullName>
    </submittedName>
</protein>
<dbReference type="AlphaFoldDB" id="A0A6G1CCE2"/>
<name>A0A6G1CCE2_9ORYZ</name>
<comment type="caution">
    <text evidence="1">The sequence shown here is derived from an EMBL/GenBank/DDBJ whole genome shotgun (WGS) entry which is preliminary data.</text>
</comment>
<accession>A0A6G1CCE2</accession>
<dbReference type="Proteomes" id="UP000479710">
    <property type="component" value="Unassembled WGS sequence"/>
</dbReference>
<evidence type="ECO:0000313" key="1">
    <source>
        <dbReference type="EMBL" id="KAF0897677.1"/>
    </source>
</evidence>
<sequence length="115" mass="12216">MASSSERKKAVSWCGTRYRCSRDGASDRGQRAGVVRSGGLTRPACAVMRVWGRSERLDTAGESGKGSAQGELWCTGHGDASSSALEAHWFGHGWLGHGKLVAALAPACNDKRRRG</sequence>
<reference evidence="1 2" key="1">
    <citation type="submission" date="2019-11" db="EMBL/GenBank/DDBJ databases">
        <title>Whole genome sequence of Oryza granulata.</title>
        <authorList>
            <person name="Li W."/>
        </authorList>
    </citation>
    <scope>NUCLEOTIDE SEQUENCE [LARGE SCALE GENOMIC DNA]</scope>
    <source>
        <strain evidence="2">cv. Menghai</strain>
        <tissue evidence="1">Leaf</tissue>
    </source>
</reference>
<gene>
    <name evidence="1" type="ORF">E2562_000395</name>
</gene>
<keyword evidence="2" id="KW-1185">Reference proteome</keyword>
<evidence type="ECO:0000313" key="2">
    <source>
        <dbReference type="Proteomes" id="UP000479710"/>
    </source>
</evidence>
<organism evidence="1 2">
    <name type="scientific">Oryza meyeriana var. granulata</name>
    <dbReference type="NCBI Taxonomy" id="110450"/>
    <lineage>
        <taxon>Eukaryota</taxon>
        <taxon>Viridiplantae</taxon>
        <taxon>Streptophyta</taxon>
        <taxon>Embryophyta</taxon>
        <taxon>Tracheophyta</taxon>
        <taxon>Spermatophyta</taxon>
        <taxon>Magnoliopsida</taxon>
        <taxon>Liliopsida</taxon>
        <taxon>Poales</taxon>
        <taxon>Poaceae</taxon>
        <taxon>BOP clade</taxon>
        <taxon>Oryzoideae</taxon>
        <taxon>Oryzeae</taxon>
        <taxon>Oryzinae</taxon>
        <taxon>Oryza</taxon>
        <taxon>Oryza meyeriana</taxon>
    </lineage>
</organism>
<dbReference type="EMBL" id="SPHZ02000009">
    <property type="protein sequence ID" value="KAF0897677.1"/>
    <property type="molecule type" value="Genomic_DNA"/>
</dbReference>
<proteinExistence type="predicted"/>